<proteinExistence type="predicted"/>
<keyword evidence="2 5" id="KW-0238">DNA-binding</keyword>
<organism evidence="5 6">
    <name type="scientific">Labrys monachus</name>
    <dbReference type="NCBI Taxonomy" id="217067"/>
    <lineage>
        <taxon>Bacteria</taxon>
        <taxon>Pseudomonadati</taxon>
        <taxon>Pseudomonadota</taxon>
        <taxon>Alphaproteobacteria</taxon>
        <taxon>Hyphomicrobiales</taxon>
        <taxon>Xanthobacteraceae</taxon>
        <taxon>Labrys</taxon>
    </lineage>
</organism>
<dbReference type="InterPro" id="IPR011711">
    <property type="entry name" value="GntR_C"/>
</dbReference>
<dbReference type="SUPFAM" id="SSF48008">
    <property type="entry name" value="GntR ligand-binding domain-like"/>
    <property type="match status" value="1"/>
</dbReference>
<protein>
    <submittedName>
        <fullName evidence="5">DNA-binding GntR family transcriptional regulator</fullName>
    </submittedName>
</protein>
<dbReference type="SUPFAM" id="SSF46785">
    <property type="entry name" value="Winged helix' DNA-binding domain"/>
    <property type="match status" value="1"/>
</dbReference>
<evidence type="ECO:0000259" key="4">
    <source>
        <dbReference type="PROSITE" id="PS50949"/>
    </source>
</evidence>
<name>A0ABU0FBZ3_9HYPH</name>
<dbReference type="Gene3D" id="1.20.120.530">
    <property type="entry name" value="GntR ligand-binding domain-like"/>
    <property type="match status" value="1"/>
</dbReference>
<dbReference type="PANTHER" id="PTHR43537:SF5">
    <property type="entry name" value="UXU OPERON TRANSCRIPTIONAL REGULATOR"/>
    <property type="match status" value="1"/>
</dbReference>
<keyword evidence="1" id="KW-0805">Transcription regulation</keyword>
<dbReference type="SMART" id="SM00895">
    <property type="entry name" value="FCD"/>
    <property type="match status" value="1"/>
</dbReference>
<keyword evidence="3" id="KW-0804">Transcription</keyword>
<reference evidence="5 6" key="1">
    <citation type="submission" date="2023-07" db="EMBL/GenBank/DDBJ databases">
        <title>Genomic Encyclopedia of Type Strains, Phase IV (KMG-IV): sequencing the most valuable type-strain genomes for metagenomic binning, comparative biology and taxonomic classification.</title>
        <authorList>
            <person name="Goeker M."/>
        </authorList>
    </citation>
    <scope>NUCLEOTIDE SEQUENCE [LARGE SCALE GENOMIC DNA]</scope>
    <source>
        <strain evidence="5 6">DSM 5896</strain>
    </source>
</reference>
<dbReference type="GO" id="GO:0003677">
    <property type="term" value="F:DNA binding"/>
    <property type="evidence" value="ECO:0007669"/>
    <property type="project" value="UniProtKB-KW"/>
</dbReference>
<sequence length="224" mass="24602">MPVQTILSSDDSGFLPVSSATFADQVADQIVDAIAARRLVSGERLIETELAAALHVSRVPVREAIRILTSQGIVVATPRRGARVATFDAPWARQLHDARVAIERLGAHLAADIVKSDPAALARLEVCVTAIEQARGNWLSVNRADIAFHAAVFEIAGSPLMITLWNAISRHVLIMFSIETYRDVDFDRVVKEHRDYIDALLHKTPEGIDKEIDLHVAGLKTFDL</sequence>
<dbReference type="Pfam" id="PF00392">
    <property type="entry name" value="GntR"/>
    <property type="match status" value="1"/>
</dbReference>
<gene>
    <name evidence="5" type="ORF">J3R73_001853</name>
</gene>
<dbReference type="InterPro" id="IPR008920">
    <property type="entry name" value="TF_FadR/GntR_C"/>
</dbReference>
<dbReference type="Gene3D" id="1.10.10.10">
    <property type="entry name" value="Winged helix-like DNA-binding domain superfamily/Winged helix DNA-binding domain"/>
    <property type="match status" value="1"/>
</dbReference>
<dbReference type="PANTHER" id="PTHR43537">
    <property type="entry name" value="TRANSCRIPTIONAL REGULATOR, GNTR FAMILY"/>
    <property type="match status" value="1"/>
</dbReference>
<accession>A0ABU0FBZ3</accession>
<dbReference type="CDD" id="cd07377">
    <property type="entry name" value="WHTH_GntR"/>
    <property type="match status" value="1"/>
</dbReference>
<dbReference type="RefSeq" id="WP_307425357.1">
    <property type="nucleotide sequence ID" value="NZ_JAUSVK010000001.1"/>
</dbReference>
<dbReference type="SMART" id="SM00345">
    <property type="entry name" value="HTH_GNTR"/>
    <property type="match status" value="1"/>
</dbReference>
<dbReference type="InterPro" id="IPR036390">
    <property type="entry name" value="WH_DNA-bd_sf"/>
</dbReference>
<evidence type="ECO:0000313" key="6">
    <source>
        <dbReference type="Proteomes" id="UP001237448"/>
    </source>
</evidence>
<dbReference type="Pfam" id="PF07729">
    <property type="entry name" value="FCD"/>
    <property type="match status" value="1"/>
</dbReference>
<evidence type="ECO:0000256" key="2">
    <source>
        <dbReference type="ARBA" id="ARBA00023125"/>
    </source>
</evidence>
<dbReference type="EMBL" id="JAUSVK010000001">
    <property type="protein sequence ID" value="MDQ0392061.1"/>
    <property type="molecule type" value="Genomic_DNA"/>
</dbReference>
<comment type="caution">
    <text evidence="5">The sequence shown here is derived from an EMBL/GenBank/DDBJ whole genome shotgun (WGS) entry which is preliminary data.</text>
</comment>
<evidence type="ECO:0000256" key="1">
    <source>
        <dbReference type="ARBA" id="ARBA00023015"/>
    </source>
</evidence>
<evidence type="ECO:0000313" key="5">
    <source>
        <dbReference type="EMBL" id="MDQ0392061.1"/>
    </source>
</evidence>
<evidence type="ECO:0000256" key="3">
    <source>
        <dbReference type="ARBA" id="ARBA00023163"/>
    </source>
</evidence>
<dbReference type="InterPro" id="IPR036388">
    <property type="entry name" value="WH-like_DNA-bd_sf"/>
</dbReference>
<dbReference type="Proteomes" id="UP001237448">
    <property type="component" value="Unassembled WGS sequence"/>
</dbReference>
<dbReference type="PROSITE" id="PS50949">
    <property type="entry name" value="HTH_GNTR"/>
    <property type="match status" value="1"/>
</dbReference>
<keyword evidence="6" id="KW-1185">Reference proteome</keyword>
<dbReference type="InterPro" id="IPR000524">
    <property type="entry name" value="Tscrpt_reg_HTH_GntR"/>
</dbReference>
<feature type="domain" description="HTH gntR-type" evidence="4">
    <location>
        <begin position="20"/>
        <end position="87"/>
    </location>
</feature>